<dbReference type="GeneID" id="300114633"/>
<evidence type="ECO:0000313" key="4">
    <source>
        <dbReference type="Proteomes" id="UP000596311"/>
    </source>
</evidence>
<name>A0A385DAX1_9ACTN</name>
<evidence type="ECO:0000313" key="2">
    <source>
        <dbReference type="EMBL" id="QRF04352.1"/>
    </source>
</evidence>
<dbReference type="AlphaFoldDB" id="A0A385DAX1"/>
<dbReference type="RefSeq" id="WP_117349190.1">
    <property type="nucleotide sequence ID" value="NZ_CP031742.1"/>
</dbReference>
<proteinExistence type="predicted"/>
<evidence type="ECO:0000313" key="3">
    <source>
        <dbReference type="Proteomes" id="UP000259636"/>
    </source>
</evidence>
<dbReference type="KEGG" id="sky:D0C37_10545"/>
<keyword evidence="4" id="KW-1185">Reference proteome</keyword>
<dbReference type="SUPFAM" id="SSF110849">
    <property type="entry name" value="ParB/Sulfiredoxin"/>
    <property type="match status" value="1"/>
</dbReference>
<dbReference type="InterPro" id="IPR036086">
    <property type="entry name" value="ParB/Sulfiredoxin_sf"/>
</dbReference>
<evidence type="ECO:0000313" key="1">
    <source>
        <dbReference type="EMBL" id="AXQ55001.1"/>
    </source>
</evidence>
<reference evidence="1 3" key="1">
    <citation type="submission" date="2018-08" db="EMBL/GenBank/DDBJ databases">
        <authorList>
            <person name="Ferrada E.E."/>
            <person name="Latorre B.A."/>
        </authorList>
    </citation>
    <scope>NUCLEOTIDE SEQUENCE [LARGE SCALE GENOMIC DNA]</scope>
    <source>
        <strain evidence="1 3">VK-A60T</strain>
    </source>
</reference>
<gene>
    <name evidence="1" type="ORF">D0C37_10545</name>
    <name evidence="2" type="ORF">G9U55_20705</name>
</gene>
<dbReference type="EMBL" id="CP031742">
    <property type="protein sequence ID" value="AXQ55001.1"/>
    <property type="molecule type" value="Genomic_DNA"/>
</dbReference>
<dbReference type="SUPFAM" id="SSF109709">
    <property type="entry name" value="KorB DNA-binding domain-like"/>
    <property type="match status" value="1"/>
</dbReference>
<dbReference type="Proteomes" id="UP000596311">
    <property type="component" value="Chromosome"/>
</dbReference>
<organism evidence="1 3">
    <name type="scientific">Streptomyces koyangensis</name>
    <dbReference type="NCBI Taxonomy" id="188770"/>
    <lineage>
        <taxon>Bacteria</taxon>
        <taxon>Bacillati</taxon>
        <taxon>Actinomycetota</taxon>
        <taxon>Actinomycetes</taxon>
        <taxon>Kitasatosporales</taxon>
        <taxon>Streptomycetaceae</taxon>
        <taxon>Streptomyces</taxon>
        <taxon>Streptomyces aurantiacus group</taxon>
    </lineage>
</organism>
<protein>
    <submittedName>
        <fullName evidence="1">Transcriptional regulator</fullName>
    </submittedName>
</protein>
<dbReference type="EMBL" id="CP049945">
    <property type="protein sequence ID" value="QRF04352.1"/>
    <property type="molecule type" value="Genomic_DNA"/>
</dbReference>
<dbReference type="Proteomes" id="UP000259636">
    <property type="component" value="Chromosome"/>
</dbReference>
<accession>A0A385DAX1</accession>
<sequence length="468" mass="52440">MSKDFGVPPRAEQNRETVDQRLKEAQAGQGLRETLTVEWRTQPTVVEVIDMPVGDLYFNPATHRIRAQRSFSPEKDILLEENPWTPESQDYLEGLLQAKPDDPSRLDPAFEELRDSLKEHRQNEPGLITRDGVLVNGNTRAAALKQLGVPNIRVGVLPASCTWADINAVELSLQLRQDKRRDYSYINELIAMQELLQMGRPVADIAKVFRKRADTVEADMWILSTLEDLRSRSRAGSVQLQLLDFEDAKEKLRELYRAWVKESKRNRDRAEVMKESRLAAIALKFSKTDVRLIEPDFRDRYLGTRLPSFLKAEVSAPKERSIPGMSRTVKAGAQPHLEAQAFTNEVLRAMALERAGGGAETEGASKVVQGARKAIEDALEPAGKDARVRKRKQAASDRLNDACQDIEQCTVDIGLARASNSLDEEALDDSVQKLKASLEKLARETRRSVAEPGDGVAWLLDVISKGRA</sequence>
<reference evidence="2 4" key="2">
    <citation type="submission" date="2020-03" db="EMBL/GenBank/DDBJ databases">
        <title>Genome mining and metabolic profiling illuminate the polycyclic tetramate macrolactams from Streptomyces koyangensis SCSIO 5802.</title>
        <authorList>
            <person name="Ding W."/>
        </authorList>
    </citation>
    <scope>NUCLEOTIDE SEQUENCE [LARGE SCALE GENOMIC DNA]</scope>
    <source>
        <strain evidence="2 4">SCSIO 5802</strain>
    </source>
</reference>